<feature type="binding site" evidence="9">
    <location>
        <position position="12"/>
    </location>
    <ligand>
        <name>NADPH</name>
        <dbReference type="ChEBI" id="CHEBI:57783"/>
    </ligand>
</feature>
<dbReference type="EC" id="1.1.1.267" evidence="9"/>
<dbReference type="Gene3D" id="1.10.1740.10">
    <property type="match status" value="1"/>
</dbReference>
<evidence type="ECO:0000256" key="5">
    <source>
        <dbReference type="ARBA" id="ARBA00023002"/>
    </source>
</evidence>
<reference evidence="13" key="2">
    <citation type="submission" date="2020-09" db="EMBL/GenBank/DDBJ databases">
        <authorList>
            <person name="Sun Q."/>
            <person name="Zhou Y."/>
        </authorList>
    </citation>
    <scope>NUCLEOTIDE SEQUENCE</scope>
    <source>
        <strain evidence="13">CGMCC 1.15179</strain>
    </source>
</reference>
<feature type="binding site" evidence="9">
    <location>
        <position position="122"/>
    </location>
    <ligand>
        <name>NADPH</name>
        <dbReference type="ChEBI" id="CHEBI:57783"/>
    </ligand>
</feature>
<feature type="domain" description="DXP reductoisomerase C-terminal" evidence="12">
    <location>
        <begin position="259"/>
        <end position="375"/>
    </location>
</feature>
<dbReference type="InterPro" id="IPR013644">
    <property type="entry name" value="DXP_reductoisomerase_C"/>
</dbReference>
<feature type="domain" description="1-deoxy-D-xylulose 5-phosphate reductoisomerase C-terminal" evidence="11">
    <location>
        <begin position="144"/>
        <end position="227"/>
    </location>
</feature>
<accession>A0A8J2YE71</accession>
<dbReference type="SUPFAM" id="SSF69055">
    <property type="entry name" value="1-deoxy-D-xylulose-5-phosphate reductoisomerase, C-terminal domain"/>
    <property type="match status" value="1"/>
</dbReference>
<protein>
    <recommendedName>
        <fullName evidence="9">1-deoxy-D-xylulose 5-phosphate reductoisomerase</fullName>
        <shortName evidence="9">DXP reductoisomerase</shortName>
        <ecNumber evidence="9">1.1.1.267</ecNumber>
    </recommendedName>
    <alternativeName>
        <fullName evidence="9">1-deoxyxylulose-5-phosphate reductoisomerase</fullName>
    </alternativeName>
    <alternativeName>
        <fullName evidence="9">2-C-methyl-D-erythritol 4-phosphate synthase</fullName>
    </alternativeName>
</protein>
<dbReference type="Pfam" id="PF13288">
    <property type="entry name" value="DXPR_C"/>
    <property type="match status" value="1"/>
</dbReference>
<keyword evidence="6 9" id="KW-0464">Manganese</keyword>
<dbReference type="UniPathway" id="UPA00056">
    <property type="reaction ID" value="UER00092"/>
</dbReference>
<dbReference type="InterPro" id="IPR026877">
    <property type="entry name" value="DXPR_C"/>
</dbReference>
<dbReference type="NCBIfam" id="NF009114">
    <property type="entry name" value="PRK12464.1"/>
    <property type="match status" value="1"/>
</dbReference>
<feature type="binding site" evidence="9">
    <location>
        <position position="11"/>
    </location>
    <ligand>
        <name>NADPH</name>
        <dbReference type="ChEBI" id="CHEBI:57783"/>
    </ligand>
</feature>
<evidence type="ECO:0000259" key="10">
    <source>
        <dbReference type="Pfam" id="PF02670"/>
    </source>
</evidence>
<feature type="binding site" evidence="9">
    <location>
        <position position="216"/>
    </location>
    <ligand>
        <name>1-deoxy-D-xylulose 5-phosphate</name>
        <dbReference type="ChEBI" id="CHEBI:57792"/>
    </ligand>
</feature>
<dbReference type="GO" id="GO:0070402">
    <property type="term" value="F:NADPH binding"/>
    <property type="evidence" value="ECO:0007669"/>
    <property type="project" value="InterPro"/>
</dbReference>
<dbReference type="InterPro" id="IPR013512">
    <property type="entry name" value="DXP_reductoisomerase_N"/>
</dbReference>
<dbReference type="PIRSF" id="PIRSF006205">
    <property type="entry name" value="Dxp_reductismrs"/>
    <property type="match status" value="1"/>
</dbReference>
<feature type="binding site" evidence="9">
    <location>
        <position position="203"/>
    </location>
    <ligand>
        <name>NADPH</name>
        <dbReference type="ChEBI" id="CHEBI:57783"/>
    </ligand>
</feature>
<feature type="binding site" evidence="9">
    <location>
        <position position="14"/>
    </location>
    <ligand>
        <name>NADPH</name>
        <dbReference type="ChEBI" id="CHEBI:57783"/>
    </ligand>
</feature>
<dbReference type="GO" id="GO:0030604">
    <property type="term" value="F:1-deoxy-D-xylulose-5-phosphate reductoisomerase activity"/>
    <property type="evidence" value="ECO:0007669"/>
    <property type="project" value="UniProtKB-UniRule"/>
</dbReference>
<feature type="binding site" evidence="9">
    <location>
        <position position="123"/>
    </location>
    <ligand>
        <name>1-deoxy-D-xylulose 5-phosphate</name>
        <dbReference type="ChEBI" id="CHEBI:57792"/>
    </ligand>
</feature>
<evidence type="ECO:0000256" key="2">
    <source>
        <dbReference type="ARBA" id="ARBA00006825"/>
    </source>
</evidence>
<comment type="catalytic activity">
    <reaction evidence="8">
        <text>2-C-methyl-D-erythritol 4-phosphate + NADP(+) = 1-deoxy-D-xylulose 5-phosphate + NADPH + H(+)</text>
        <dbReference type="Rhea" id="RHEA:13717"/>
        <dbReference type="ChEBI" id="CHEBI:15378"/>
        <dbReference type="ChEBI" id="CHEBI:57783"/>
        <dbReference type="ChEBI" id="CHEBI:57792"/>
        <dbReference type="ChEBI" id="CHEBI:58262"/>
        <dbReference type="ChEBI" id="CHEBI:58349"/>
        <dbReference type="EC" id="1.1.1.267"/>
    </reaction>
    <physiologicalReaction direction="right-to-left" evidence="8">
        <dbReference type="Rhea" id="RHEA:13719"/>
    </physiologicalReaction>
</comment>
<reference evidence="13" key="1">
    <citation type="journal article" date="2014" name="Int. J. Syst. Evol. Microbiol.">
        <title>Complete genome sequence of Corynebacterium casei LMG S-19264T (=DSM 44701T), isolated from a smear-ripened cheese.</title>
        <authorList>
            <consortium name="US DOE Joint Genome Institute (JGI-PGF)"/>
            <person name="Walter F."/>
            <person name="Albersmeier A."/>
            <person name="Kalinowski J."/>
            <person name="Ruckert C."/>
        </authorList>
    </citation>
    <scope>NUCLEOTIDE SEQUENCE</scope>
    <source>
        <strain evidence="13">CGMCC 1.15179</strain>
    </source>
</reference>
<feature type="binding site" evidence="9">
    <location>
        <position position="39"/>
    </location>
    <ligand>
        <name>NADPH</name>
        <dbReference type="ChEBI" id="CHEBI:57783"/>
    </ligand>
</feature>
<comment type="similarity">
    <text evidence="2 9">Belongs to the DXR family.</text>
</comment>
<comment type="function">
    <text evidence="9">Catalyzes the NADPH-dependent rearrangement and reduction of 1-deoxy-D-xylulose-5-phosphate (DXP) to 2-C-methyl-D-erythritol 4-phosphate (MEP).</text>
</comment>
<evidence type="ECO:0000259" key="12">
    <source>
        <dbReference type="Pfam" id="PF13288"/>
    </source>
</evidence>
<dbReference type="Gene3D" id="3.40.50.720">
    <property type="entry name" value="NAD(P)-binding Rossmann-like Domain"/>
    <property type="match status" value="1"/>
</dbReference>
<dbReference type="FunFam" id="3.40.50.720:FF:000045">
    <property type="entry name" value="1-deoxy-D-xylulose 5-phosphate reductoisomerase"/>
    <property type="match status" value="1"/>
</dbReference>
<feature type="binding site" evidence="9">
    <location>
        <position position="37"/>
    </location>
    <ligand>
        <name>NADPH</name>
        <dbReference type="ChEBI" id="CHEBI:57783"/>
    </ligand>
</feature>
<feature type="binding site" evidence="9">
    <location>
        <position position="124"/>
    </location>
    <ligand>
        <name>NADPH</name>
        <dbReference type="ChEBI" id="CHEBI:57783"/>
    </ligand>
</feature>
<feature type="binding site" evidence="9">
    <location>
        <position position="219"/>
    </location>
    <ligand>
        <name>1-deoxy-D-xylulose 5-phosphate</name>
        <dbReference type="ChEBI" id="CHEBI:57792"/>
    </ligand>
</feature>
<feature type="binding site" evidence="9">
    <location>
        <position position="210"/>
    </location>
    <ligand>
        <name>1-deoxy-D-xylulose 5-phosphate</name>
        <dbReference type="ChEBI" id="CHEBI:57792"/>
    </ligand>
</feature>
<dbReference type="PANTHER" id="PTHR30525:SF0">
    <property type="entry name" value="1-DEOXY-D-XYLULOSE 5-PHOSPHATE REDUCTOISOMERASE, CHLOROPLASTIC"/>
    <property type="match status" value="1"/>
</dbReference>
<evidence type="ECO:0000256" key="9">
    <source>
        <dbReference type="HAMAP-Rule" id="MF_00183"/>
    </source>
</evidence>
<keyword evidence="14" id="KW-1185">Reference proteome</keyword>
<dbReference type="GO" id="GO:0051484">
    <property type="term" value="P:isopentenyl diphosphate biosynthetic process, methylerythritol 4-phosphate pathway involved in terpenoid biosynthetic process"/>
    <property type="evidence" value="ECO:0007669"/>
    <property type="project" value="TreeGrafter"/>
</dbReference>
<keyword evidence="5 9" id="KW-0560">Oxidoreductase</keyword>
<keyword evidence="4 9" id="KW-0521">NADP</keyword>
<evidence type="ECO:0000256" key="4">
    <source>
        <dbReference type="ARBA" id="ARBA00022857"/>
    </source>
</evidence>
<comment type="cofactor">
    <cofactor evidence="9">
        <name>Mg(2+)</name>
        <dbReference type="ChEBI" id="CHEBI:18420"/>
    </cofactor>
    <cofactor evidence="9">
        <name>Mn(2+)</name>
        <dbReference type="ChEBI" id="CHEBI:29035"/>
    </cofactor>
</comment>
<dbReference type="SUPFAM" id="SSF55347">
    <property type="entry name" value="Glyceraldehyde-3-phosphate dehydrogenase-like, C-terminal domain"/>
    <property type="match status" value="1"/>
</dbReference>
<feature type="binding site" evidence="9">
    <location>
        <position position="13"/>
    </location>
    <ligand>
        <name>NADPH</name>
        <dbReference type="ChEBI" id="CHEBI:57783"/>
    </ligand>
</feature>
<feature type="binding site" evidence="9">
    <location>
        <position position="197"/>
    </location>
    <ligand>
        <name>1-deoxy-D-xylulose 5-phosphate</name>
        <dbReference type="ChEBI" id="CHEBI:57792"/>
    </ligand>
</feature>
<evidence type="ECO:0000313" key="14">
    <source>
        <dbReference type="Proteomes" id="UP000625210"/>
    </source>
</evidence>
<dbReference type="GO" id="GO:0030145">
    <property type="term" value="F:manganese ion binding"/>
    <property type="evidence" value="ECO:0007669"/>
    <property type="project" value="TreeGrafter"/>
</dbReference>
<dbReference type="HAMAP" id="MF_00183">
    <property type="entry name" value="DXP_reductoisom"/>
    <property type="match status" value="1"/>
</dbReference>
<comment type="caution">
    <text evidence="13">The sequence shown here is derived from an EMBL/GenBank/DDBJ whole genome shotgun (WGS) entry which is preliminary data.</text>
</comment>
<organism evidence="13 14">
    <name type="scientific">Marinithermofilum abyssi</name>
    <dbReference type="NCBI Taxonomy" id="1571185"/>
    <lineage>
        <taxon>Bacteria</taxon>
        <taxon>Bacillati</taxon>
        <taxon>Bacillota</taxon>
        <taxon>Bacilli</taxon>
        <taxon>Bacillales</taxon>
        <taxon>Thermoactinomycetaceae</taxon>
        <taxon>Marinithermofilum</taxon>
    </lineage>
</organism>
<comment type="caution">
    <text evidence="9">Lacks conserved residue(s) required for the propagation of feature annotation.</text>
</comment>
<gene>
    <name evidence="13" type="primary">dxr2</name>
    <name evidence="9" type="synonym">dxr</name>
    <name evidence="13" type="ORF">GCM10011571_29260</name>
</gene>
<evidence type="ECO:0000256" key="1">
    <source>
        <dbReference type="ARBA" id="ARBA00005094"/>
    </source>
</evidence>
<evidence type="ECO:0000256" key="8">
    <source>
        <dbReference type="ARBA" id="ARBA00048543"/>
    </source>
</evidence>
<keyword evidence="3 9" id="KW-0479">Metal-binding</keyword>
<dbReference type="Proteomes" id="UP000625210">
    <property type="component" value="Unassembled WGS sequence"/>
</dbReference>
<feature type="binding site" evidence="9">
    <location>
        <position position="219"/>
    </location>
    <ligand>
        <name>Mn(2+)</name>
        <dbReference type="ChEBI" id="CHEBI:29035"/>
    </ligand>
</feature>
<dbReference type="SUPFAM" id="SSF51735">
    <property type="entry name" value="NAD(P)-binding Rossmann-fold domains"/>
    <property type="match status" value="1"/>
</dbReference>
<feature type="binding site" evidence="9">
    <location>
        <position position="149"/>
    </location>
    <ligand>
        <name>1-deoxy-D-xylulose 5-phosphate</name>
        <dbReference type="ChEBI" id="CHEBI:57792"/>
    </ligand>
</feature>
<dbReference type="Pfam" id="PF02670">
    <property type="entry name" value="DXP_reductoisom"/>
    <property type="match status" value="1"/>
</dbReference>
<comment type="pathway">
    <text evidence="1 9">Isoprenoid biosynthesis; isopentenyl diphosphate biosynthesis via DXP pathway; isopentenyl diphosphate from 1-deoxy-D-xylulose 5-phosphate: step 1/6.</text>
</comment>
<dbReference type="InterPro" id="IPR003821">
    <property type="entry name" value="DXP_reductoisomerase"/>
</dbReference>
<proteinExistence type="inferred from homology"/>
<feature type="binding site" evidence="9">
    <location>
        <position position="150"/>
    </location>
    <ligand>
        <name>Mn(2+)</name>
        <dbReference type="ChEBI" id="CHEBI:29035"/>
    </ligand>
</feature>
<dbReference type="PANTHER" id="PTHR30525">
    <property type="entry name" value="1-DEOXY-D-XYLULOSE 5-PHOSPHATE REDUCTOISOMERASE"/>
    <property type="match status" value="1"/>
</dbReference>
<feature type="domain" description="1-deoxy-D-xylulose 5-phosphate reductoisomerase N-terminal" evidence="10">
    <location>
        <begin position="5"/>
        <end position="130"/>
    </location>
</feature>
<dbReference type="AlphaFoldDB" id="A0A8J2YE71"/>
<evidence type="ECO:0000256" key="6">
    <source>
        <dbReference type="ARBA" id="ARBA00023211"/>
    </source>
</evidence>
<feature type="binding site" evidence="9">
    <location>
        <position position="148"/>
    </location>
    <ligand>
        <name>Mn(2+)</name>
        <dbReference type="ChEBI" id="CHEBI:29035"/>
    </ligand>
</feature>
<dbReference type="Pfam" id="PF08436">
    <property type="entry name" value="DXP_redisom_C"/>
    <property type="match status" value="1"/>
</dbReference>
<dbReference type="InterPro" id="IPR036169">
    <property type="entry name" value="DXPR_C_sf"/>
</dbReference>
<dbReference type="NCBIfam" id="TIGR00243">
    <property type="entry name" value="Dxr"/>
    <property type="match status" value="1"/>
</dbReference>
<dbReference type="InterPro" id="IPR036291">
    <property type="entry name" value="NAD(P)-bd_dom_sf"/>
</dbReference>
<evidence type="ECO:0000256" key="7">
    <source>
        <dbReference type="ARBA" id="ARBA00023229"/>
    </source>
</evidence>
<evidence type="ECO:0000256" key="3">
    <source>
        <dbReference type="ARBA" id="ARBA00022723"/>
    </source>
</evidence>
<evidence type="ECO:0000259" key="11">
    <source>
        <dbReference type="Pfam" id="PF08436"/>
    </source>
</evidence>
<evidence type="ECO:0000313" key="13">
    <source>
        <dbReference type="EMBL" id="GGE25221.1"/>
    </source>
</evidence>
<keyword evidence="7 9" id="KW-0414">Isoprene biosynthesis</keyword>
<dbReference type="EMBL" id="BMHQ01000011">
    <property type="protein sequence ID" value="GGE25221.1"/>
    <property type="molecule type" value="Genomic_DNA"/>
</dbReference>
<feature type="binding site" evidence="9">
    <location>
        <position position="150"/>
    </location>
    <ligand>
        <name>1-deoxy-D-xylulose 5-phosphate</name>
        <dbReference type="ChEBI" id="CHEBI:57792"/>
    </ligand>
</feature>
<feature type="binding site" evidence="9">
    <location>
        <position position="174"/>
    </location>
    <ligand>
        <name>1-deoxy-D-xylulose 5-phosphate</name>
        <dbReference type="ChEBI" id="CHEBI:57792"/>
    </ligand>
</feature>
<sequence>MIKRISLLGSTGSIGQNTLEVVRQHRERFEIVGLAAGSNVDEMIRQVEEFQPKIVSMATKEAADQVRQSVSGSTRITYGNEGLEEVATHVDAVFVVSAIVGSRGLPATLAAIRAGKTIGLANKETLVMGGSIVMKEAERAGVDILPIDSEHSAIFQCLQGERLDSVKRLILTASGGAFRDWTREQLAKATREEALNHPNWSMGEKITIDSATMMNKGLEVIEAHWLFGLPYDQIDVVIHPESIVHSLVEYHDGALLAELGTPDMKVPIQYALSWPERLPLSTPSLDLAMLGSLHFRPPDFERFPCLKMAYEAGRTGGTTPTVLNAANEEAVARFLAGGVSFLAIEEIIAEVLSRHTNHPDPSLEDLYEADRWAREMAKQCRIYAV</sequence>
<keyword evidence="9" id="KW-0460">Magnesium</keyword>
<feature type="binding site" evidence="9">
    <location>
        <position position="215"/>
    </location>
    <ligand>
        <name>1-deoxy-D-xylulose 5-phosphate</name>
        <dbReference type="ChEBI" id="CHEBI:57792"/>
    </ligand>
</feature>
<name>A0A8J2YE71_9BACL</name>